<keyword evidence="7 9" id="KW-0694">RNA-binding</keyword>
<dbReference type="GO" id="GO:0005634">
    <property type="term" value="C:nucleus"/>
    <property type="evidence" value="ECO:0007669"/>
    <property type="project" value="UniProtKB-SubCell"/>
</dbReference>
<feature type="binding site" evidence="9">
    <location>
        <position position="67"/>
    </location>
    <ligand>
        <name>S-adenosyl-L-methionine</name>
        <dbReference type="ChEBI" id="CHEBI:59789"/>
    </ligand>
</feature>
<comment type="similarity">
    <text evidence="9">Belongs to the class I-like SAM-binding methyltransferase superfamily. TrmB family.</text>
</comment>
<dbReference type="InterPro" id="IPR029063">
    <property type="entry name" value="SAM-dependent_MTases_sf"/>
</dbReference>
<accession>A0A6V2KGV6</accession>
<keyword evidence="3 9" id="KW-0489">Methyltransferase</keyword>
<evidence type="ECO:0000256" key="8">
    <source>
        <dbReference type="ARBA" id="ARBA00023242"/>
    </source>
</evidence>
<dbReference type="EMBL" id="HBIR01000199">
    <property type="protein sequence ID" value="CAE0520108.1"/>
    <property type="molecule type" value="Transcribed_RNA"/>
</dbReference>
<evidence type="ECO:0000256" key="3">
    <source>
        <dbReference type="ARBA" id="ARBA00022603"/>
    </source>
</evidence>
<comment type="catalytic activity">
    <reaction evidence="1 9">
        <text>guanosine(46) in tRNA + S-adenosyl-L-methionine = N(7)-methylguanosine(46) in tRNA + S-adenosyl-L-homocysteine</text>
        <dbReference type="Rhea" id="RHEA:42708"/>
        <dbReference type="Rhea" id="RHEA-COMP:10188"/>
        <dbReference type="Rhea" id="RHEA-COMP:10189"/>
        <dbReference type="ChEBI" id="CHEBI:57856"/>
        <dbReference type="ChEBI" id="CHEBI:59789"/>
        <dbReference type="ChEBI" id="CHEBI:74269"/>
        <dbReference type="ChEBI" id="CHEBI:74480"/>
        <dbReference type="EC" id="2.1.1.33"/>
    </reaction>
</comment>
<dbReference type="Gene3D" id="3.40.50.150">
    <property type="entry name" value="Vaccinia Virus protein VP39"/>
    <property type="match status" value="1"/>
</dbReference>
<evidence type="ECO:0000313" key="11">
    <source>
        <dbReference type="EMBL" id="CAE0520108.1"/>
    </source>
</evidence>
<dbReference type="SUPFAM" id="SSF53335">
    <property type="entry name" value="S-adenosyl-L-methionine-dependent methyltransferases"/>
    <property type="match status" value="1"/>
</dbReference>
<feature type="active site" evidence="9">
    <location>
        <position position="156"/>
    </location>
</feature>
<evidence type="ECO:0000256" key="10">
    <source>
        <dbReference type="SAM" id="MobiDB-lite"/>
    </source>
</evidence>
<evidence type="ECO:0000256" key="2">
    <source>
        <dbReference type="ARBA" id="ARBA00022555"/>
    </source>
</evidence>
<dbReference type="UniPathway" id="UPA00989"/>
<dbReference type="InterPro" id="IPR003358">
    <property type="entry name" value="tRNA_(Gua-N-7)_MeTrfase_Trmb"/>
</dbReference>
<dbReference type="GO" id="GO:0043527">
    <property type="term" value="C:tRNA methyltransferase complex"/>
    <property type="evidence" value="ECO:0007669"/>
    <property type="project" value="TreeGrafter"/>
</dbReference>
<evidence type="ECO:0000256" key="4">
    <source>
        <dbReference type="ARBA" id="ARBA00022679"/>
    </source>
</evidence>
<evidence type="ECO:0000256" key="6">
    <source>
        <dbReference type="ARBA" id="ARBA00022694"/>
    </source>
</evidence>
<dbReference type="PROSITE" id="PS51625">
    <property type="entry name" value="SAM_MT_TRMB"/>
    <property type="match status" value="1"/>
</dbReference>
<keyword evidence="8 9" id="KW-0539">Nucleus</keyword>
<dbReference type="GO" id="GO:0008176">
    <property type="term" value="F:tRNA (guanine(46)-N7)-methyltransferase activity"/>
    <property type="evidence" value="ECO:0007669"/>
    <property type="project" value="UniProtKB-UniRule"/>
</dbReference>
<organism evidence="11">
    <name type="scientific">Emiliania huxleyi</name>
    <name type="common">Coccolithophore</name>
    <name type="synonym">Pontosphaera huxleyi</name>
    <dbReference type="NCBI Taxonomy" id="2903"/>
    <lineage>
        <taxon>Eukaryota</taxon>
        <taxon>Haptista</taxon>
        <taxon>Haptophyta</taxon>
        <taxon>Prymnesiophyceae</taxon>
        <taxon>Isochrysidales</taxon>
        <taxon>Noelaerhabdaceae</taxon>
        <taxon>Emiliania</taxon>
    </lineage>
</organism>
<comment type="subcellular location">
    <subcellularLocation>
        <location evidence="9">Nucleus</location>
    </subcellularLocation>
</comment>
<dbReference type="InterPro" id="IPR025763">
    <property type="entry name" value="Trm8_euk"/>
</dbReference>
<reference evidence="11" key="1">
    <citation type="submission" date="2021-01" db="EMBL/GenBank/DDBJ databases">
        <authorList>
            <person name="Corre E."/>
            <person name="Pelletier E."/>
            <person name="Niang G."/>
            <person name="Scheremetjew M."/>
            <person name="Finn R."/>
            <person name="Kale V."/>
            <person name="Holt S."/>
            <person name="Cochrane G."/>
            <person name="Meng A."/>
            <person name="Brown T."/>
            <person name="Cohen L."/>
        </authorList>
    </citation>
    <scope>NUCLEOTIDE SEQUENCE</scope>
    <source>
        <strain evidence="11">379</strain>
    </source>
</reference>
<dbReference type="CDD" id="cd02440">
    <property type="entry name" value="AdoMet_MTases"/>
    <property type="match status" value="1"/>
</dbReference>
<dbReference type="PANTHER" id="PTHR23417:SF16">
    <property type="entry name" value="TRNA (GUANINE-N(7)-)-METHYLTRANSFERASE"/>
    <property type="match status" value="1"/>
</dbReference>
<feature type="binding site" evidence="9">
    <location>
        <begin position="230"/>
        <end position="232"/>
    </location>
    <ligand>
        <name>S-adenosyl-L-methionine</name>
        <dbReference type="ChEBI" id="CHEBI:59789"/>
    </ligand>
</feature>
<evidence type="ECO:0000256" key="7">
    <source>
        <dbReference type="ARBA" id="ARBA00022884"/>
    </source>
</evidence>
<dbReference type="NCBIfam" id="TIGR00091">
    <property type="entry name" value="tRNA (guanosine(46)-N7)-methyltransferase TrmB"/>
    <property type="match status" value="1"/>
</dbReference>
<keyword evidence="4 9" id="KW-0808">Transferase</keyword>
<keyword evidence="6 9" id="KW-0819">tRNA processing</keyword>
<protein>
    <recommendedName>
        <fullName evidence="9">tRNA (guanine-N(7)-)-methyltransferase</fullName>
        <ecNumber evidence="9">2.1.1.33</ecNumber>
    </recommendedName>
    <alternativeName>
        <fullName evidence="9">tRNA (guanine(46)-N(7))-methyltransferase</fullName>
    </alternativeName>
    <alternativeName>
        <fullName evidence="9">tRNA(m7G46)-methyltransferase</fullName>
    </alternativeName>
</protein>
<evidence type="ECO:0000256" key="9">
    <source>
        <dbReference type="HAMAP-Rule" id="MF_03055"/>
    </source>
</evidence>
<evidence type="ECO:0000256" key="5">
    <source>
        <dbReference type="ARBA" id="ARBA00022691"/>
    </source>
</evidence>
<gene>
    <name evidence="11" type="ORF">EHUX00137_LOCUS139</name>
</gene>
<keyword evidence="2 9" id="KW-0820">tRNA-binding</keyword>
<proteinExistence type="inferred from homology"/>
<comment type="pathway">
    <text evidence="9">tRNA modification; N(7)-methylguanine-tRNA biosynthesis.</text>
</comment>
<comment type="function">
    <text evidence="9">Catalyzes the formation of N(7)-methylguanine at position 46 (m7G46) in tRNA.</text>
</comment>
<dbReference type="HAMAP" id="MF_03055">
    <property type="entry name" value="tRNA_methyltr_TrmB_euk"/>
    <property type="match status" value="1"/>
</dbReference>
<feature type="binding site" evidence="9">
    <location>
        <position position="153"/>
    </location>
    <ligand>
        <name>S-adenosyl-L-methionine</name>
        <dbReference type="ChEBI" id="CHEBI:59789"/>
    </ligand>
</feature>
<dbReference type="AlphaFoldDB" id="A0A6V2KGV6"/>
<feature type="region of interest" description="Disordered" evidence="10">
    <location>
        <begin position="1"/>
        <end position="25"/>
    </location>
</feature>
<keyword evidence="5 9" id="KW-0949">S-adenosyl-L-methionine</keyword>
<dbReference type="EC" id="2.1.1.33" evidence="9"/>
<feature type="binding site" evidence="9">
    <location>
        <begin position="90"/>
        <end position="91"/>
    </location>
    <ligand>
        <name>S-adenosyl-L-methionine</name>
        <dbReference type="ChEBI" id="CHEBI:59789"/>
    </ligand>
</feature>
<dbReference type="PANTHER" id="PTHR23417">
    <property type="entry name" value="3-DEOXY-D-MANNO-OCTULOSONIC-ACID TRANSFERASE/TRNA GUANINE-N 7 - -METHYLTRANSFERASE"/>
    <property type="match status" value="1"/>
</dbReference>
<feature type="binding site" evidence="9">
    <location>
        <begin position="133"/>
        <end position="134"/>
    </location>
    <ligand>
        <name>S-adenosyl-L-methionine</name>
        <dbReference type="ChEBI" id="CHEBI:59789"/>
    </ligand>
</feature>
<dbReference type="GO" id="GO:0000049">
    <property type="term" value="F:tRNA binding"/>
    <property type="evidence" value="ECO:0007669"/>
    <property type="project" value="UniProtKB-UniRule"/>
</dbReference>
<sequence length="291" mass="32495">MTGARSREGEDESGPQMPQKKHFRSRAHSNVLNANDFWFPARPQDVPWGEYFPQRASGERVTFVDVGCGFGSLCLSLAKTFPSQLVLGIEIRPKLVEYVQKRALALRHEAAQATAADAADAATYENVWALHNNAMRFMPNFFEKGQLSKIFICFPDPHFKRKNHRKRIISQPLLAEFGYTLSAGGHLYAITDVAELMEWMVGHLTASPLFERLSRDELRADPCVPLLIHTDEGQKVQRNNGNMYISVFRKRADPAAPRDEPPLLGNDVAAIAAADAGYAPEAGGERRGMTW</sequence>
<evidence type="ECO:0000256" key="1">
    <source>
        <dbReference type="ARBA" id="ARBA00000142"/>
    </source>
</evidence>
<dbReference type="Pfam" id="PF02390">
    <property type="entry name" value="Methyltransf_4"/>
    <property type="match status" value="1"/>
</dbReference>
<name>A0A6V2KGV6_EMIHU</name>